<organism evidence="9 10">
    <name type="scientific">Terribacillus saccharophilus</name>
    <dbReference type="NCBI Taxonomy" id="361277"/>
    <lineage>
        <taxon>Bacteria</taxon>
        <taxon>Bacillati</taxon>
        <taxon>Bacillota</taxon>
        <taxon>Bacilli</taxon>
        <taxon>Bacillales</taxon>
        <taxon>Bacillaceae</taxon>
        <taxon>Terribacillus</taxon>
    </lineage>
</organism>
<evidence type="ECO:0000259" key="7">
    <source>
        <dbReference type="Pfam" id="PF07669"/>
    </source>
</evidence>
<evidence type="ECO:0000256" key="1">
    <source>
        <dbReference type="ARBA" id="ARBA00006594"/>
    </source>
</evidence>
<keyword evidence="5" id="KW-0949">S-adenosyl-L-methionine</keyword>
<sequence>MNLVVFTYFFRRCSLLEEYGLEESYLNRSSALHRRHYGQYFTPDNIADIMKQWVLHNLQGTRLLDPAVGLGKLVQDIPTTYDIDAYDEDLKILEANRDFFSSHSSIQLYKHDFLVDGWDKTYDGIICNPPYIPFRNEDEKEIYLNLFRQNMGVSLSTYTNLYGLFILKALHQLDENGRAAFIVPSDFLNARYGTKIKEYLLQDSSLELIINTDIQMGWFKGAATTSSLLLFDKSNRSDTIEFIRTQSNEELQQAATYMLSDRNKPLGIIHHRQDLVPADKWRLHFYQEDQKRFKNVQPLNHFAAAKHGIKTGSNQYFCFNNSKMRQWNIGKQHFLPCISKSAQLKNPFFTYIDYKQLMQNDEQMLLLYADDEQLENHALVQYLEDGKAHRVDQRHLIRSRKPWYRYPVLDAAPILVSVFNRKHIQFVRNKTNVRHLDQLIGIYLYEEYEEDADLFMAYFLSDRAQELMANPHKEYGKDLKKLEPKDLNSSLVLDVQALSEEQKQEIRSLYERIEYLTTHDGDQRELEHHYQLLNEFFHDWIQPYEEEAGHN</sequence>
<evidence type="ECO:0000313" key="10">
    <source>
        <dbReference type="Proteomes" id="UP000216852"/>
    </source>
</evidence>
<dbReference type="InterPro" id="IPR054520">
    <property type="entry name" value="M_Eco57I_C"/>
</dbReference>
<feature type="domain" description="Type II methyltransferase M.Eco57I C-terminal" evidence="8">
    <location>
        <begin position="292"/>
        <end position="511"/>
    </location>
</feature>
<dbReference type="EMBL" id="NPBJ01000021">
    <property type="protein sequence ID" value="PAD99803.1"/>
    <property type="molecule type" value="Genomic_DNA"/>
</dbReference>
<keyword evidence="10" id="KW-1185">Reference proteome</keyword>
<keyword evidence="4" id="KW-0808">Transferase</keyword>
<dbReference type="EC" id="2.1.1.72" evidence="2"/>
<dbReference type="InterPro" id="IPR011639">
    <property type="entry name" value="MethylTrfase_TaqI-like_dom"/>
</dbReference>
<gene>
    <name evidence="9" type="ORF">CHH48_11175</name>
</gene>
<dbReference type="Pfam" id="PF22837">
    <property type="entry name" value="M_Eco57I_C"/>
    <property type="match status" value="1"/>
</dbReference>
<dbReference type="Proteomes" id="UP000216852">
    <property type="component" value="Unassembled WGS sequence"/>
</dbReference>
<evidence type="ECO:0000256" key="4">
    <source>
        <dbReference type="ARBA" id="ARBA00022679"/>
    </source>
</evidence>
<dbReference type="PROSITE" id="PS00092">
    <property type="entry name" value="N6_MTASE"/>
    <property type="match status" value="1"/>
</dbReference>
<dbReference type="InterPro" id="IPR002052">
    <property type="entry name" value="DNA_methylase_N6_adenine_CS"/>
</dbReference>
<reference evidence="9 10" key="1">
    <citation type="submission" date="2017-07" db="EMBL/GenBank/DDBJ databases">
        <title>Isolation and whole genome analysis of endospore-forming bacteria from heroin.</title>
        <authorList>
            <person name="Kalinowski J."/>
            <person name="Ahrens B."/>
            <person name="Al-Dilaimi A."/>
            <person name="Winkler A."/>
            <person name="Wibberg D."/>
            <person name="Schleenbecker U."/>
            <person name="Ruckert C."/>
            <person name="Wolfel R."/>
            <person name="Grass G."/>
        </authorList>
    </citation>
    <scope>NUCLEOTIDE SEQUENCE [LARGE SCALE GENOMIC DNA]</scope>
    <source>
        <strain evidence="9 10">7517-1</strain>
    </source>
</reference>
<evidence type="ECO:0000256" key="6">
    <source>
        <dbReference type="ARBA" id="ARBA00047942"/>
    </source>
</evidence>
<comment type="catalytic activity">
    <reaction evidence="6">
        <text>a 2'-deoxyadenosine in DNA + S-adenosyl-L-methionine = an N(6)-methyl-2'-deoxyadenosine in DNA + S-adenosyl-L-homocysteine + H(+)</text>
        <dbReference type="Rhea" id="RHEA:15197"/>
        <dbReference type="Rhea" id="RHEA-COMP:12418"/>
        <dbReference type="Rhea" id="RHEA-COMP:12419"/>
        <dbReference type="ChEBI" id="CHEBI:15378"/>
        <dbReference type="ChEBI" id="CHEBI:57856"/>
        <dbReference type="ChEBI" id="CHEBI:59789"/>
        <dbReference type="ChEBI" id="CHEBI:90615"/>
        <dbReference type="ChEBI" id="CHEBI:90616"/>
        <dbReference type="EC" id="2.1.1.72"/>
    </reaction>
</comment>
<dbReference type="PANTHER" id="PTHR33841">
    <property type="entry name" value="DNA METHYLTRANSFERASE YEEA-RELATED"/>
    <property type="match status" value="1"/>
</dbReference>
<dbReference type="Gene3D" id="3.40.50.150">
    <property type="entry name" value="Vaccinia Virus protein VP39"/>
    <property type="match status" value="1"/>
</dbReference>
<dbReference type="SUPFAM" id="SSF53335">
    <property type="entry name" value="S-adenosyl-L-methionine-dependent methyltransferases"/>
    <property type="match status" value="1"/>
</dbReference>
<protein>
    <recommendedName>
        <fullName evidence="2">site-specific DNA-methyltransferase (adenine-specific)</fullName>
        <ecNumber evidence="2">2.1.1.72</ecNumber>
    </recommendedName>
</protein>
<comment type="similarity">
    <text evidence="1">Belongs to the N(4)/N(6)-methyltransferase family.</text>
</comment>
<evidence type="ECO:0000256" key="5">
    <source>
        <dbReference type="ARBA" id="ARBA00022691"/>
    </source>
</evidence>
<accession>A0ABX4GY55</accession>
<dbReference type="InterPro" id="IPR029063">
    <property type="entry name" value="SAM-dependent_MTases_sf"/>
</dbReference>
<evidence type="ECO:0000313" key="9">
    <source>
        <dbReference type="EMBL" id="PAD99803.1"/>
    </source>
</evidence>
<evidence type="ECO:0000259" key="8">
    <source>
        <dbReference type="Pfam" id="PF22837"/>
    </source>
</evidence>
<dbReference type="PRINTS" id="PR00507">
    <property type="entry name" value="N12N6MTFRASE"/>
</dbReference>
<proteinExistence type="inferred from homology"/>
<feature type="domain" description="Type II methyltransferase M.TaqI-like" evidence="7">
    <location>
        <begin position="90"/>
        <end position="212"/>
    </location>
</feature>
<comment type="caution">
    <text evidence="9">The sequence shown here is derived from an EMBL/GenBank/DDBJ whole genome shotgun (WGS) entry which is preliminary data.</text>
</comment>
<dbReference type="InterPro" id="IPR050953">
    <property type="entry name" value="N4_N6_ade-DNA_methylase"/>
</dbReference>
<keyword evidence="3" id="KW-0489">Methyltransferase</keyword>
<evidence type="ECO:0000256" key="3">
    <source>
        <dbReference type="ARBA" id="ARBA00022603"/>
    </source>
</evidence>
<evidence type="ECO:0000256" key="2">
    <source>
        <dbReference type="ARBA" id="ARBA00011900"/>
    </source>
</evidence>
<dbReference type="Pfam" id="PF07669">
    <property type="entry name" value="Eco57I"/>
    <property type="match status" value="1"/>
</dbReference>
<dbReference type="PANTHER" id="PTHR33841:SF5">
    <property type="entry name" value="DNA METHYLASE (MODIFICATION METHYLASE) (METHYLTRANSFERASE)-RELATED"/>
    <property type="match status" value="1"/>
</dbReference>
<name>A0ABX4GY55_9BACI</name>